<keyword evidence="3 8" id="KW-0479">Metal-binding</keyword>
<evidence type="ECO:0000256" key="4">
    <source>
        <dbReference type="ARBA" id="ARBA00022982"/>
    </source>
</evidence>
<dbReference type="AlphaFoldDB" id="A0A1H0TY58"/>
<keyword evidence="2 8" id="KW-0813">Transport</keyword>
<keyword evidence="7" id="KW-0003">3Fe-4S</keyword>
<proteinExistence type="predicted"/>
<protein>
    <recommendedName>
        <fullName evidence="8">Ferredoxin</fullName>
    </recommendedName>
</protein>
<dbReference type="SUPFAM" id="SSF54862">
    <property type="entry name" value="4Fe-4S ferredoxins"/>
    <property type="match status" value="1"/>
</dbReference>
<keyword evidence="5 8" id="KW-0408">Iron</keyword>
<keyword evidence="6 8" id="KW-0411">Iron-sulfur</keyword>
<organism evidence="9 10">
    <name type="scientific">Actinokineospora alba</name>
    <dbReference type="NCBI Taxonomy" id="504798"/>
    <lineage>
        <taxon>Bacteria</taxon>
        <taxon>Bacillati</taxon>
        <taxon>Actinomycetota</taxon>
        <taxon>Actinomycetes</taxon>
        <taxon>Pseudonocardiales</taxon>
        <taxon>Pseudonocardiaceae</taxon>
        <taxon>Actinokineospora</taxon>
    </lineage>
</organism>
<evidence type="ECO:0000256" key="6">
    <source>
        <dbReference type="ARBA" id="ARBA00023014"/>
    </source>
</evidence>
<dbReference type="InterPro" id="IPR001080">
    <property type="entry name" value="3Fe4S_ferredoxin"/>
</dbReference>
<evidence type="ECO:0000313" key="9">
    <source>
        <dbReference type="EMBL" id="SDP59012.1"/>
    </source>
</evidence>
<dbReference type="EMBL" id="FNJB01000010">
    <property type="protein sequence ID" value="SDP59012.1"/>
    <property type="molecule type" value="Genomic_DNA"/>
</dbReference>
<dbReference type="GO" id="GO:0005506">
    <property type="term" value="F:iron ion binding"/>
    <property type="evidence" value="ECO:0007669"/>
    <property type="project" value="UniProtKB-UniRule"/>
</dbReference>
<dbReference type="Gene3D" id="3.30.70.20">
    <property type="match status" value="1"/>
</dbReference>
<dbReference type="GO" id="GO:0051538">
    <property type="term" value="F:3 iron, 4 sulfur cluster binding"/>
    <property type="evidence" value="ECO:0007669"/>
    <property type="project" value="UniProtKB-KW"/>
</dbReference>
<name>A0A1H0TY58_9PSEU</name>
<dbReference type="STRING" id="504798.SAMN05421871_110276"/>
<comment type="cofactor">
    <cofactor evidence="1">
        <name>[3Fe-4S] cluster</name>
        <dbReference type="ChEBI" id="CHEBI:21137"/>
    </cofactor>
</comment>
<dbReference type="InterPro" id="IPR051269">
    <property type="entry name" value="Fe-S_cluster_ET"/>
</dbReference>
<accession>A0A1H0TY58</accession>
<evidence type="ECO:0000256" key="8">
    <source>
        <dbReference type="RuleBase" id="RU368020"/>
    </source>
</evidence>
<evidence type="ECO:0000256" key="3">
    <source>
        <dbReference type="ARBA" id="ARBA00022723"/>
    </source>
</evidence>
<sequence length="72" mass="8108">MRRGRGRATVVRVDNDRCELYGICVAEAPEVFRLSDNRLRHGRRIDPADETAAAAAARNCPMQAIRLRESAR</sequence>
<dbReference type="PANTHER" id="PTHR36923">
    <property type="entry name" value="FERREDOXIN"/>
    <property type="match status" value="1"/>
</dbReference>
<dbReference type="PRINTS" id="PR00352">
    <property type="entry name" value="3FE4SFRDOXIN"/>
</dbReference>
<dbReference type="RefSeq" id="WP_091381293.1">
    <property type="nucleotide sequence ID" value="NZ_FNDV01000010.1"/>
</dbReference>
<dbReference type="PANTHER" id="PTHR36923:SF3">
    <property type="entry name" value="FERREDOXIN"/>
    <property type="match status" value="1"/>
</dbReference>
<dbReference type="OrthoDB" id="4741951at2"/>
<evidence type="ECO:0000313" key="10">
    <source>
        <dbReference type="Proteomes" id="UP000199651"/>
    </source>
</evidence>
<reference evidence="10" key="1">
    <citation type="submission" date="2016-10" db="EMBL/GenBank/DDBJ databases">
        <authorList>
            <person name="Varghese N."/>
            <person name="Submissions S."/>
        </authorList>
    </citation>
    <scope>NUCLEOTIDE SEQUENCE [LARGE SCALE GENOMIC DNA]</scope>
    <source>
        <strain evidence="10">IBRC-M 10655</strain>
    </source>
</reference>
<dbReference type="GO" id="GO:0009055">
    <property type="term" value="F:electron transfer activity"/>
    <property type="evidence" value="ECO:0007669"/>
    <property type="project" value="UniProtKB-UniRule"/>
</dbReference>
<dbReference type="Pfam" id="PF13459">
    <property type="entry name" value="Fer4_15"/>
    <property type="match status" value="1"/>
</dbReference>
<dbReference type="Proteomes" id="UP000199651">
    <property type="component" value="Unassembled WGS sequence"/>
</dbReference>
<comment type="function">
    <text evidence="8">Ferredoxins are iron-sulfur proteins that transfer electrons in a wide variety of metabolic reactions.</text>
</comment>
<gene>
    <name evidence="9" type="ORF">SAMN05192558_110276</name>
</gene>
<keyword evidence="10" id="KW-1185">Reference proteome</keyword>
<evidence type="ECO:0000256" key="2">
    <source>
        <dbReference type="ARBA" id="ARBA00022448"/>
    </source>
</evidence>
<keyword evidence="4 8" id="KW-0249">Electron transport</keyword>
<evidence type="ECO:0000256" key="7">
    <source>
        <dbReference type="ARBA" id="ARBA00023291"/>
    </source>
</evidence>
<evidence type="ECO:0000256" key="5">
    <source>
        <dbReference type="ARBA" id="ARBA00023004"/>
    </source>
</evidence>
<evidence type="ECO:0000256" key="1">
    <source>
        <dbReference type="ARBA" id="ARBA00001927"/>
    </source>
</evidence>